<organism evidence="1 2">
    <name type="scientific">Trichoderma asperellum (strain ATCC 204424 / CBS 433.97 / NBRC 101777)</name>
    <dbReference type="NCBI Taxonomy" id="1042311"/>
    <lineage>
        <taxon>Eukaryota</taxon>
        <taxon>Fungi</taxon>
        <taxon>Dikarya</taxon>
        <taxon>Ascomycota</taxon>
        <taxon>Pezizomycotina</taxon>
        <taxon>Sordariomycetes</taxon>
        <taxon>Hypocreomycetidae</taxon>
        <taxon>Hypocreales</taxon>
        <taxon>Hypocreaceae</taxon>
        <taxon>Trichoderma</taxon>
    </lineage>
</organism>
<dbReference type="AlphaFoldDB" id="A0A2T3Z8W6"/>
<reference evidence="1 2" key="1">
    <citation type="submission" date="2016-07" db="EMBL/GenBank/DDBJ databases">
        <title>Multiple horizontal gene transfer events from other fungi enriched the ability of initially mycotrophic Trichoderma (Ascomycota) to feed on dead plant biomass.</title>
        <authorList>
            <consortium name="DOE Joint Genome Institute"/>
            <person name="Aerts A."/>
            <person name="Atanasova L."/>
            <person name="Chenthamara K."/>
            <person name="Zhang J."/>
            <person name="Grujic M."/>
            <person name="Henrissat B."/>
            <person name="Kuo A."/>
            <person name="Salamov A."/>
            <person name="Lipzen A."/>
            <person name="Labutti K."/>
            <person name="Barry K."/>
            <person name="Miao Y."/>
            <person name="Rahimi M.J."/>
            <person name="Shen Q."/>
            <person name="Grigoriev I.V."/>
            <person name="Kubicek C.P."/>
            <person name="Druzhinina I.S."/>
        </authorList>
    </citation>
    <scope>NUCLEOTIDE SEQUENCE [LARGE SCALE GENOMIC DNA]</scope>
    <source>
        <strain evidence="1 2">CBS 433.97</strain>
    </source>
</reference>
<evidence type="ECO:0000313" key="2">
    <source>
        <dbReference type="Proteomes" id="UP000240493"/>
    </source>
</evidence>
<evidence type="ECO:0000313" key="1">
    <source>
        <dbReference type="EMBL" id="PTB41253.1"/>
    </source>
</evidence>
<dbReference type="OrthoDB" id="10456430at2759"/>
<dbReference type="Proteomes" id="UP000240493">
    <property type="component" value="Unassembled WGS sequence"/>
</dbReference>
<dbReference type="EMBL" id="KZ679261">
    <property type="protein sequence ID" value="PTB41253.1"/>
    <property type="molecule type" value="Genomic_DNA"/>
</dbReference>
<protein>
    <submittedName>
        <fullName evidence="1">Uncharacterized protein</fullName>
    </submittedName>
</protein>
<gene>
    <name evidence="1" type="ORF">M441DRAFT_79428</name>
</gene>
<name>A0A2T3Z8W6_TRIA4</name>
<sequence>MPCKTWPVCEYVQVLHARARKCVSEARHRPATQSYVQASTRLQSRLPCLLTIHVSLATFGADGMMLLLHKGTASRVSSCPVPYHDDRHGSRATFVRSPLG</sequence>
<accession>A0A2T3Z8W6</accession>
<proteinExistence type="predicted"/>
<keyword evidence="2" id="KW-1185">Reference proteome</keyword>